<protein>
    <recommendedName>
        <fullName evidence="1">Restriction endonuclease type IV Mrr domain-containing protein</fullName>
    </recommendedName>
</protein>
<name>A0A2U2AJM9_9GAMM</name>
<dbReference type="SUPFAM" id="SSF52980">
    <property type="entry name" value="Restriction endonuclease-like"/>
    <property type="match status" value="1"/>
</dbReference>
<feature type="domain" description="Restriction endonuclease type IV Mrr" evidence="1">
    <location>
        <begin position="14"/>
        <end position="88"/>
    </location>
</feature>
<keyword evidence="3" id="KW-1185">Reference proteome</keyword>
<dbReference type="AlphaFoldDB" id="A0A2U2AJM9"/>
<evidence type="ECO:0000313" key="3">
    <source>
        <dbReference type="Proteomes" id="UP000244948"/>
    </source>
</evidence>
<gene>
    <name evidence="2" type="ORF">DC082_06350</name>
</gene>
<evidence type="ECO:0000313" key="2">
    <source>
        <dbReference type="EMBL" id="PWD83042.1"/>
    </source>
</evidence>
<dbReference type="GO" id="GO:0009307">
    <property type="term" value="P:DNA restriction-modification system"/>
    <property type="evidence" value="ECO:0007669"/>
    <property type="project" value="InterPro"/>
</dbReference>
<accession>A0A2U2AJM9</accession>
<sequence length="263" mass="29755">MSGIYDSYYGGISVDDWEHFALDFLCELGFSVISGAAMGPDGGKDGVVWYEGKTYIVSCKHYIQSGRSVGVSEEHSILDRIAHHGANGFIGFYSTSVSQTLQDRFLGLNKEGYHCIYFDKYKISEYLPRVRSTLLQKYGSPKNFKYMMNVEEYECAPLNCLVCGTDVLTDSMIPLATAMIALNIDNQLKYIYGCKHCLNVNDLGSVGVWESLHFEQLLGWNNYVNSFVAQHPTSPNFYFHKNSFDTAILQRMYPATWGTWLGY</sequence>
<proteinExistence type="predicted"/>
<dbReference type="Proteomes" id="UP000244948">
    <property type="component" value="Unassembled WGS sequence"/>
</dbReference>
<comment type="caution">
    <text evidence="2">The sequence shown here is derived from an EMBL/GenBank/DDBJ whole genome shotgun (WGS) entry which is preliminary data.</text>
</comment>
<evidence type="ECO:0000259" key="1">
    <source>
        <dbReference type="Pfam" id="PF04471"/>
    </source>
</evidence>
<dbReference type="RefSeq" id="WP_109236257.1">
    <property type="nucleotide sequence ID" value="NZ_BMXZ01000002.1"/>
</dbReference>
<dbReference type="Pfam" id="PF04471">
    <property type="entry name" value="Mrr_cat"/>
    <property type="match status" value="1"/>
</dbReference>
<dbReference type="GO" id="GO:0004519">
    <property type="term" value="F:endonuclease activity"/>
    <property type="evidence" value="ECO:0007669"/>
    <property type="project" value="InterPro"/>
</dbReference>
<dbReference type="InterPro" id="IPR011335">
    <property type="entry name" value="Restrct_endonuc-II-like"/>
</dbReference>
<dbReference type="GO" id="GO:0003677">
    <property type="term" value="F:DNA binding"/>
    <property type="evidence" value="ECO:0007669"/>
    <property type="project" value="InterPro"/>
</dbReference>
<reference evidence="2 3" key="1">
    <citation type="journal article" date="2018" name="Genome Announc.">
        <title>Ignatzschineria cameli sp. nov., isolated from necrotic foot tissue of dromedaries (Camelus dromedarius) and associated maggots (Wohlfahrtia species) in Dubai.</title>
        <authorList>
            <person name="Tsang C.C."/>
            <person name="Tang J.Y."/>
            <person name="Fong J.Y."/>
            <person name="Kinne J."/>
            <person name="Lee H.H."/>
            <person name="Joseph M."/>
            <person name="Jose S."/>
            <person name="Schuster R.K."/>
            <person name="Tang Y."/>
            <person name="Sivakumar S."/>
            <person name="Chen J.H."/>
            <person name="Teng J.L."/>
            <person name="Lau S.K."/>
            <person name="Wernery U."/>
            <person name="Woo P.C."/>
        </authorList>
    </citation>
    <scope>NUCLEOTIDE SEQUENCE [LARGE SCALE GENOMIC DNA]</scope>
    <source>
        <strain evidence="2 3">KCTC 22643</strain>
    </source>
</reference>
<organism evidence="2 3">
    <name type="scientific">Ignatzschineria indica</name>
    <dbReference type="NCBI Taxonomy" id="472583"/>
    <lineage>
        <taxon>Bacteria</taxon>
        <taxon>Pseudomonadati</taxon>
        <taxon>Pseudomonadota</taxon>
        <taxon>Gammaproteobacteria</taxon>
        <taxon>Cardiobacteriales</taxon>
        <taxon>Ignatzschineriaceae</taxon>
        <taxon>Ignatzschineria</taxon>
    </lineage>
</organism>
<dbReference type="InterPro" id="IPR007560">
    <property type="entry name" value="Restrct_endonuc_IV_Mrr"/>
</dbReference>
<dbReference type="EMBL" id="QEWR01000003">
    <property type="protein sequence ID" value="PWD83042.1"/>
    <property type="molecule type" value="Genomic_DNA"/>
</dbReference>